<proteinExistence type="predicted"/>
<sequence>MLFKHKPIFFGNYSCSC</sequence>
<comment type="caution">
    <text evidence="1">The sequence shown here is derived from an EMBL/GenBank/DDBJ whole genome shotgun (WGS) entry which is preliminary data.</text>
</comment>
<keyword evidence="2" id="KW-1185">Reference proteome</keyword>
<evidence type="ECO:0000313" key="1">
    <source>
        <dbReference type="EMBL" id="MBA0881488.1"/>
    </source>
</evidence>
<name>A0A7J9NEA6_GOSSC</name>
<dbReference type="Proteomes" id="UP000593576">
    <property type="component" value="Unassembled WGS sequence"/>
</dbReference>
<organism evidence="1 2">
    <name type="scientific">Gossypium schwendimanii</name>
    <name type="common">Cotton</name>
    <dbReference type="NCBI Taxonomy" id="34291"/>
    <lineage>
        <taxon>Eukaryota</taxon>
        <taxon>Viridiplantae</taxon>
        <taxon>Streptophyta</taxon>
        <taxon>Embryophyta</taxon>
        <taxon>Tracheophyta</taxon>
        <taxon>Spermatophyta</taxon>
        <taxon>Magnoliopsida</taxon>
        <taxon>eudicotyledons</taxon>
        <taxon>Gunneridae</taxon>
        <taxon>Pentapetalae</taxon>
        <taxon>rosids</taxon>
        <taxon>malvids</taxon>
        <taxon>Malvales</taxon>
        <taxon>Malvaceae</taxon>
        <taxon>Malvoideae</taxon>
        <taxon>Gossypium</taxon>
    </lineage>
</organism>
<evidence type="ECO:0000313" key="2">
    <source>
        <dbReference type="Proteomes" id="UP000593576"/>
    </source>
</evidence>
<reference evidence="1 2" key="1">
    <citation type="journal article" date="2019" name="Genome Biol. Evol.">
        <title>Insights into the evolution of the New World diploid cottons (Gossypium, subgenus Houzingenia) based on genome sequencing.</title>
        <authorList>
            <person name="Grover C.E."/>
            <person name="Arick M.A. 2nd"/>
            <person name="Thrash A."/>
            <person name="Conover J.L."/>
            <person name="Sanders W.S."/>
            <person name="Peterson D.G."/>
            <person name="Frelichowski J.E."/>
            <person name="Scheffler J.A."/>
            <person name="Scheffler B.E."/>
            <person name="Wendel J.F."/>
        </authorList>
    </citation>
    <scope>NUCLEOTIDE SEQUENCE [LARGE SCALE GENOMIC DNA]</scope>
    <source>
        <strain evidence="1">1</strain>
        <tissue evidence="1">Leaf</tissue>
    </source>
</reference>
<gene>
    <name evidence="1" type="ORF">Goshw_014750</name>
</gene>
<accession>A0A7J9NEA6</accession>
<dbReference type="AlphaFoldDB" id="A0A7J9NEA6"/>
<dbReference type="EMBL" id="JABFAF010279356">
    <property type="protein sequence ID" value="MBA0881488.1"/>
    <property type="molecule type" value="Genomic_DNA"/>
</dbReference>
<protein>
    <submittedName>
        <fullName evidence="1">Uncharacterized protein</fullName>
    </submittedName>
</protein>